<proteinExistence type="predicted"/>
<accession>A0AAN9QAF0</accession>
<reference evidence="8 9" key="1">
    <citation type="submission" date="2024-01" db="EMBL/GenBank/DDBJ databases">
        <title>The genomes of 5 underutilized Papilionoideae crops provide insights into root nodulation and disease resistanc.</title>
        <authorList>
            <person name="Jiang F."/>
        </authorList>
    </citation>
    <scope>NUCLEOTIDE SEQUENCE [LARGE SCALE GENOMIC DNA]</scope>
    <source>
        <strain evidence="8">LVBAO_FW01</strain>
        <tissue evidence="8">Leaves</tissue>
    </source>
</reference>
<evidence type="ECO:0000256" key="4">
    <source>
        <dbReference type="ARBA" id="ARBA00022833"/>
    </source>
</evidence>
<dbReference type="EMBL" id="JAYMYQ010000005">
    <property type="protein sequence ID" value="KAK7330710.1"/>
    <property type="molecule type" value="Genomic_DNA"/>
</dbReference>
<evidence type="ECO:0000259" key="6">
    <source>
        <dbReference type="PROSITE" id="PS51036"/>
    </source>
</evidence>
<comment type="caution">
    <text evidence="8">The sequence shown here is derived from an EMBL/GenBank/DDBJ whole genome shotgun (WGS) entry which is preliminary data.</text>
</comment>
<dbReference type="Gene3D" id="4.10.1110.10">
    <property type="entry name" value="AN1-like Zinc finger"/>
    <property type="match status" value="1"/>
</dbReference>
<protein>
    <submittedName>
        <fullName evidence="8">Uncharacterized protein</fullName>
    </submittedName>
</protein>
<dbReference type="SMART" id="SM00154">
    <property type="entry name" value="ZnF_AN1"/>
    <property type="match status" value="1"/>
</dbReference>
<dbReference type="AlphaFoldDB" id="A0AAN9QAF0"/>
<dbReference type="Pfam" id="PF01754">
    <property type="entry name" value="zf-A20"/>
    <property type="match status" value="1"/>
</dbReference>
<evidence type="ECO:0000256" key="3">
    <source>
        <dbReference type="ARBA" id="ARBA00022771"/>
    </source>
</evidence>
<dbReference type="Pfam" id="PF01428">
    <property type="entry name" value="zf-AN1"/>
    <property type="match status" value="1"/>
</dbReference>
<gene>
    <name evidence="8" type="ORF">VNO77_24908</name>
</gene>
<dbReference type="GO" id="GO:0003677">
    <property type="term" value="F:DNA binding"/>
    <property type="evidence" value="ECO:0007669"/>
    <property type="project" value="InterPro"/>
</dbReference>
<dbReference type="InterPro" id="IPR002653">
    <property type="entry name" value="Znf_A20"/>
</dbReference>
<dbReference type="InterPro" id="IPR000058">
    <property type="entry name" value="Znf_AN1"/>
</dbReference>
<dbReference type="Proteomes" id="UP001367508">
    <property type="component" value="Unassembled WGS sequence"/>
</dbReference>
<organism evidence="8 9">
    <name type="scientific">Canavalia gladiata</name>
    <name type="common">Sword bean</name>
    <name type="synonym">Dolichos gladiatus</name>
    <dbReference type="NCBI Taxonomy" id="3824"/>
    <lineage>
        <taxon>Eukaryota</taxon>
        <taxon>Viridiplantae</taxon>
        <taxon>Streptophyta</taxon>
        <taxon>Embryophyta</taxon>
        <taxon>Tracheophyta</taxon>
        <taxon>Spermatophyta</taxon>
        <taxon>Magnoliopsida</taxon>
        <taxon>eudicotyledons</taxon>
        <taxon>Gunneridae</taxon>
        <taxon>Pentapetalae</taxon>
        <taxon>rosids</taxon>
        <taxon>fabids</taxon>
        <taxon>Fabales</taxon>
        <taxon>Fabaceae</taxon>
        <taxon>Papilionoideae</taxon>
        <taxon>50 kb inversion clade</taxon>
        <taxon>NPAAA clade</taxon>
        <taxon>indigoferoid/millettioid clade</taxon>
        <taxon>Phaseoleae</taxon>
        <taxon>Canavalia</taxon>
    </lineage>
</organism>
<name>A0AAN9QAF0_CANGL</name>
<keyword evidence="2" id="KW-0479">Metal-binding</keyword>
<dbReference type="PROSITE" id="PS51036">
    <property type="entry name" value="ZF_A20"/>
    <property type="match status" value="1"/>
</dbReference>
<evidence type="ECO:0000259" key="7">
    <source>
        <dbReference type="PROSITE" id="PS51039"/>
    </source>
</evidence>
<dbReference type="PROSITE" id="PS51039">
    <property type="entry name" value="ZF_AN1"/>
    <property type="match status" value="1"/>
</dbReference>
<keyword evidence="3 5" id="KW-0863">Zinc-finger</keyword>
<feature type="domain" description="A20-type" evidence="6">
    <location>
        <begin position="4"/>
        <end position="38"/>
    </location>
</feature>
<comment type="function">
    <text evidence="1">May be involved in environmental stress response.</text>
</comment>
<dbReference type="SUPFAM" id="SSF57716">
    <property type="entry name" value="Glucocorticoid receptor-like (DNA-binding domain)"/>
    <property type="match status" value="1"/>
</dbReference>
<dbReference type="GO" id="GO:0008270">
    <property type="term" value="F:zinc ion binding"/>
    <property type="evidence" value="ECO:0007669"/>
    <property type="project" value="UniProtKB-KW"/>
</dbReference>
<evidence type="ECO:0000256" key="1">
    <source>
        <dbReference type="ARBA" id="ARBA00003732"/>
    </source>
</evidence>
<evidence type="ECO:0000313" key="9">
    <source>
        <dbReference type="Proteomes" id="UP001367508"/>
    </source>
</evidence>
<dbReference type="InterPro" id="IPR035896">
    <property type="entry name" value="AN1-like_Znf"/>
</dbReference>
<evidence type="ECO:0000313" key="8">
    <source>
        <dbReference type="EMBL" id="KAK7330710.1"/>
    </source>
</evidence>
<feature type="domain" description="AN1-type" evidence="7">
    <location>
        <begin position="64"/>
        <end position="110"/>
    </location>
</feature>
<keyword evidence="4" id="KW-0862">Zinc</keyword>
<dbReference type="PANTHER" id="PTHR10634">
    <property type="entry name" value="AN1-TYPE ZINC FINGER PROTEIN"/>
    <property type="match status" value="1"/>
</dbReference>
<dbReference type="SUPFAM" id="SSF118310">
    <property type="entry name" value="AN1-like Zinc finger"/>
    <property type="match status" value="1"/>
</dbReference>
<dbReference type="FunFam" id="4.10.1110.10:FF:000001">
    <property type="entry name" value="Zinc finger AN1-type containing 6"/>
    <property type="match status" value="1"/>
</dbReference>
<dbReference type="GO" id="GO:0043161">
    <property type="term" value="P:proteasome-mediated ubiquitin-dependent protein catabolic process"/>
    <property type="evidence" value="ECO:0007669"/>
    <property type="project" value="TreeGrafter"/>
</dbReference>
<dbReference type="PANTHER" id="PTHR10634:SF116">
    <property type="entry name" value="ZINC FINGER A20 AND AN1 DOMAIN-CONTAINING STRESS-ASSOCIATED PROTEIN 1"/>
    <property type="match status" value="1"/>
</dbReference>
<evidence type="ECO:0000256" key="2">
    <source>
        <dbReference type="ARBA" id="ARBA00022723"/>
    </source>
</evidence>
<dbReference type="SMART" id="SM00259">
    <property type="entry name" value="ZnF_A20"/>
    <property type="match status" value="1"/>
</dbReference>
<keyword evidence="9" id="KW-1185">Reference proteome</keyword>
<dbReference type="InterPro" id="IPR050652">
    <property type="entry name" value="AN1_A20_ZnFinger"/>
</dbReference>
<evidence type="ECO:0000256" key="5">
    <source>
        <dbReference type="PROSITE-ProRule" id="PRU00449"/>
    </source>
</evidence>
<sequence>MDSPWEAKPCANNCGFFGIAENRNLCSKCYRDLRLQEKQESVSREAAAMRSFSAEPSAGQAKESKAVNRCGYCNKRVGLTGFICKCGTTFCGTHRYPEKHECSYDFKTSGRDAILKANPIVKADKIQKF</sequence>